<protein>
    <submittedName>
        <fullName evidence="2">Uncharacterized protein</fullName>
    </submittedName>
</protein>
<name>A0A1Q8ZJY3_SYMMI</name>
<evidence type="ECO:0000313" key="2">
    <source>
        <dbReference type="EMBL" id="OLP33705.1"/>
    </source>
</evidence>
<proteinExistence type="predicted"/>
<dbReference type="EMBL" id="LSRX01009111">
    <property type="protein sequence ID" value="OLP33705.1"/>
    <property type="molecule type" value="Genomic_DNA"/>
</dbReference>
<evidence type="ECO:0000256" key="1">
    <source>
        <dbReference type="SAM" id="MobiDB-lite"/>
    </source>
</evidence>
<dbReference type="Proteomes" id="UP000186817">
    <property type="component" value="Unassembled WGS sequence"/>
</dbReference>
<dbReference type="AlphaFoldDB" id="A0A1Q8ZJY3"/>
<feature type="non-terminal residue" evidence="2">
    <location>
        <position position="1"/>
    </location>
</feature>
<sequence>DRPCSLTVLQQRSSNGSAWPRNASSNFKGRSVKSRQERLRRCGLRLRIALHFAKEPVVAL</sequence>
<accession>A0A1Q8ZJY3</accession>
<comment type="caution">
    <text evidence="2">The sequence shown here is derived from an EMBL/GenBank/DDBJ whole genome shotgun (WGS) entry which is preliminary data.</text>
</comment>
<keyword evidence="3" id="KW-1185">Reference proteome</keyword>
<reference evidence="2 3" key="1">
    <citation type="submission" date="2016-02" db="EMBL/GenBank/DDBJ databases">
        <title>Genome analysis of coral dinoflagellate symbionts highlights evolutionary adaptations to a symbiotic lifestyle.</title>
        <authorList>
            <person name="Aranda M."/>
            <person name="Li Y."/>
            <person name="Liew Y.J."/>
            <person name="Baumgarten S."/>
            <person name="Simakov O."/>
            <person name="Wilson M."/>
            <person name="Piel J."/>
            <person name="Ashoor H."/>
            <person name="Bougouffa S."/>
            <person name="Bajic V.B."/>
            <person name="Ryu T."/>
            <person name="Ravasi T."/>
            <person name="Bayer T."/>
            <person name="Micklem G."/>
            <person name="Kim H."/>
            <person name="Bhak J."/>
            <person name="Lajeunesse T.C."/>
            <person name="Voolstra C.R."/>
        </authorList>
    </citation>
    <scope>NUCLEOTIDE SEQUENCE [LARGE SCALE GENOMIC DNA]</scope>
    <source>
        <strain evidence="2 3">CCMP2467</strain>
    </source>
</reference>
<gene>
    <name evidence="2" type="ORF">AK812_SmicGene48865</name>
</gene>
<organism evidence="2 3">
    <name type="scientific">Symbiodinium microadriaticum</name>
    <name type="common">Dinoflagellate</name>
    <name type="synonym">Zooxanthella microadriatica</name>
    <dbReference type="NCBI Taxonomy" id="2951"/>
    <lineage>
        <taxon>Eukaryota</taxon>
        <taxon>Sar</taxon>
        <taxon>Alveolata</taxon>
        <taxon>Dinophyceae</taxon>
        <taxon>Suessiales</taxon>
        <taxon>Symbiodiniaceae</taxon>
        <taxon>Symbiodinium</taxon>
    </lineage>
</organism>
<evidence type="ECO:0000313" key="3">
    <source>
        <dbReference type="Proteomes" id="UP000186817"/>
    </source>
</evidence>
<feature type="compositionally biased region" description="Polar residues" evidence="1">
    <location>
        <begin position="7"/>
        <end position="28"/>
    </location>
</feature>
<feature type="region of interest" description="Disordered" evidence="1">
    <location>
        <begin position="1"/>
        <end position="32"/>
    </location>
</feature>